<dbReference type="FunFam" id="1.10.579.10:FF:000003">
    <property type="entry name" value="Deoxyribodipyrimidine photo-lyase"/>
    <property type="match status" value="1"/>
</dbReference>
<evidence type="ECO:0000256" key="6">
    <source>
        <dbReference type="ARBA" id="ARBA00022991"/>
    </source>
</evidence>
<dbReference type="Proteomes" id="UP000581135">
    <property type="component" value="Unassembled WGS sequence"/>
</dbReference>
<feature type="site" description="Electron transfer via tryptophanyl radical" evidence="9">
    <location>
        <position position="372"/>
    </location>
</feature>
<dbReference type="InterPro" id="IPR014729">
    <property type="entry name" value="Rossmann-like_a/b/a_fold"/>
</dbReference>
<dbReference type="PRINTS" id="PR00147">
    <property type="entry name" value="DNAPHOTLYASE"/>
</dbReference>
<evidence type="ECO:0000256" key="4">
    <source>
        <dbReference type="ARBA" id="ARBA00022630"/>
    </source>
</evidence>
<dbReference type="PROSITE" id="PS00394">
    <property type="entry name" value="DNA_PHOTOLYASES_1_1"/>
    <property type="match status" value="1"/>
</dbReference>
<dbReference type="GO" id="GO:0003677">
    <property type="term" value="F:DNA binding"/>
    <property type="evidence" value="ECO:0007669"/>
    <property type="project" value="TreeGrafter"/>
</dbReference>
<keyword evidence="4 8" id="KW-0285">Flavoprotein</keyword>
<dbReference type="InterPro" id="IPR006050">
    <property type="entry name" value="DNA_photolyase_N"/>
</dbReference>
<evidence type="ECO:0000256" key="7">
    <source>
        <dbReference type="ARBA" id="ARBA00033999"/>
    </source>
</evidence>
<dbReference type="InterPro" id="IPR036155">
    <property type="entry name" value="Crypto/Photolyase_N_sf"/>
</dbReference>
<dbReference type="PROSITE" id="PS51645">
    <property type="entry name" value="PHR_CRY_ALPHA_BETA"/>
    <property type="match status" value="1"/>
</dbReference>
<accession>A0A839SR11</accession>
<comment type="cofactor">
    <cofactor evidence="8">
        <name>FAD</name>
        <dbReference type="ChEBI" id="CHEBI:57692"/>
    </cofactor>
    <text evidence="8">Binds 1 FAD per subunit.</text>
</comment>
<evidence type="ECO:0000313" key="13">
    <source>
        <dbReference type="Proteomes" id="UP000581135"/>
    </source>
</evidence>
<comment type="similarity">
    <text evidence="10">Belongs to the DNA photolyase family.</text>
</comment>
<evidence type="ECO:0000256" key="5">
    <source>
        <dbReference type="ARBA" id="ARBA00022827"/>
    </source>
</evidence>
<evidence type="ECO:0000256" key="1">
    <source>
        <dbReference type="ARBA" id="ARBA00001932"/>
    </source>
</evidence>
<dbReference type="GO" id="GO:0000719">
    <property type="term" value="P:photoreactive repair"/>
    <property type="evidence" value="ECO:0007669"/>
    <property type="project" value="UniProtKB-ARBA"/>
</dbReference>
<keyword evidence="6 10" id="KW-0157">Chromophore</keyword>
<dbReference type="InterPro" id="IPR002081">
    <property type="entry name" value="Cryptochrome/DNA_photolyase_1"/>
</dbReference>
<comment type="cofactor">
    <cofactor evidence="1">
        <name>(6R)-5,10-methylene-5,6,7,8-tetrahydrofolate</name>
        <dbReference type="ChEBI" id="CHEBI:15636"/>
    </cofactor>
</comment>
<keyword evidence="12" id="KW-0456">Lyase</keyword>
<dbReference type="SUPFAM" id="SSF48173">
    <property type="entry name" value="Cryptochrome/photolyase FAD-binding domain"/>
    <property type="match status" value="1"/>
</dbReference>
<dbReference type="Gene3D" id="1.25.40.80">
    <property type="match status" value="1"/>
</dbReference>
<dbReference type="Pfam" id="PF03441">
    <property type="entry name" value="FAD_binding_7"/>
    <property type="match status" value="1"/>
</dbReference>
<comment type="catalytic activity">
    <reaction evidence="7">
        <text>cyclobutadipyrimidine (in DNA) = 2 pyrimidine residues (in DNA).</text>
        <dbReference type="EC" id="4.1.99.3"/>
    </reaction>
</comment>
<dbReference type="PROSITE" id="PS00691">
    <property type="entry name" value="DNA_PHOTOLYASES_1_2"/>
    <property type="match status" value="1"/>
</dbReference>
<dbReference type="EC" id="4.1.99.3" evidence="2"/>
<sequence>MVTSIIWFRRDLRLSDNPALTAAVAAGGPVVPLFILEDATKGDNTCRDYDSGTGTACDWWLHHSLNALEGALSAQGMSLVLRRGDPEQILRQVVEETQAAAIFWNRRYEPGGIEHDRKIKQDLRLQGLTVESFNGSLLAEPWSVKTKADGPFKVFTPFWNALQRNRGQVPVQAAPRIPQHPAVRCFSERLDDWRLLPRNPDWANGFSDVWQPGEAGALDQLVTFLEKSLCHYKEGRDRPDREQVSRLSPHLRWGEISPNQIWQATLMASEKTGKSDGLRAAAWAFLRELGWRDFSYHLLYHWPSLPARNWRPEFDKFSWNQDSRAFQAWSKGNTGYPIVDAGMRQLWVSGWMHNRVRMITASFLIKDLLIDWRQGAAWFAQTLVDADIANNSASWQWVAGSGADASPFFRVFNPITQGAKFDPDGSYVRTWVPELSALPKQWIHKPWEAPAAALEEANVQLGKNYPHPIVDHATARQRALATFEAIRGDQPG</sequence>
<protein>
    <recommendedName>
        <fullName evidence="3">Deoxyribodipyrimidine photo-lyase</fullName>
        <ecNumber evidence="2">4.1.99.3</ecNumber>
    </recommendedName>
</protein>
<evidence type="ECO:0000256" key="10">
    <source>
        <dbReference type="RuleBase" id="RU004182"/>
    </source>
</evidence>
<dbReference type="EMBL" id="JACHXA010000003">
    <property type="protein sequence ID" value="MBB3064932.1"/>
    <property type="molecule type" value="Genomic_DNA"/>
</dbReference>
<feature type="domain" description="Photolyase/cryptochrome alpha/beta" evidence="11">
    <location>
        <begin position="2"/>
        <end position="138"/>
    </location>
</feature>
<dbReference type="GO" id="GO:0003904">
    <property type="term" value="F:deoxyribodipyrimidine photo-lyase activity"/>
    <property type="evidence" value="ECO:0007669"/>
    <property type="project" value="UniProtKB-EC"/>
</dbReference>
<dbReference type="Gene3D" id="1.10.579.10">
    <property type="entry name" value="DNA Cyclobutane Dipyrimidine Photolyase, subunit A, domain 3"/>
    <property type="match status" value="1"/>
</dbReference>
<evidence type="ECO:0000313" key="12">
    <source>
        <dbReference type="EMBL" id="MBB3064932.1"/>
    </source>
</evidence>
<dbReference type="Gene3D" id="3.40.50.620">
    <property type="entry name" value="HUPs"/>
    <property type="match status" value="1"/>
</dbReference>
<dbReference type="SUPFAM" id="SSF52425">
    <property type="entry name" value="Cryptochrome/photolyase, N-terminal domain"/>
    <property type="match status" value="1"/>
</dbReference>
<gene>
    <name evidence="12" type="ORF">FHR98_001211</name>
</gene>
<evidence type="ECO:0000256" key="9">
    <source>
        <dbReference type="PIRSR" id="PIRSR602081-2"/>
    </source>
</evidence>
<dbReference type="AlphaFoldDB" id="A0A839SR11"/>
<feature type="binding site" evidence="8">
    <location>
        <begin position="385"/>
        <end position="387"/>
    </location>
    <ligand>
        <name>FAD</name>
        <dbReference type="ChEBI" id="CHEBI:57692"/>
    </ligand>
</feature>
<name>A0A839SR11_9PROT</name>
<keyword evidence="5 8" id="KW-0274">FAD</keyword>
<keyword evidence="13" id="KW-1185">Reference proteome</keyword>
<evidence type="ECO:0000256" key="2">
    <source>
        <dbReference type="ARBA" id="ARBA00013149"/>
    </source>
</evidence>
<organism evidence="12 13">
    <name type="scientific">Limibacillus halophilus</name>
    <dbReference type="NCBI Taxonomy" id="1579333"/>
    <lineage>
        <taxon>Bacteria</taxon>
        <taxon>Pseudomonadati</taxon>
        <taxon>Pseudomonadota</taxon>
        <taxon>Alphaproteobacteria</taxon>
        <taxon>Rhodospirillales</taxon>
        <taxon>Rhodovibrionaceae</taxon>
        <taxon>Limibacillus</taxon>
    </lineage>
</organism>
<dbReference type="RefSeq" id="WP_183415755.1">
    <property type="nucleotide sequence ID" value="NZ_JACHXA010000003.1"/>
</dbReference>
<dbReference type="PANTHER" id="PTHR11455">
    <property type="entry name" value="CRYPTOCHROME"/>
    <property type="match status" value="1"/>
</dbReference>
<comment type="caution">
    <text evidence="12">The sequence shown here is derived from an EMBL/GenBank/DDBJ whole genome shotgun (WGS) entry which is preliminary data.</text>
</comment>
<evidence type="ECO:0000256" key="3">
    <source>
        <dbReference type="ARBA" id="ARBA00014046"/>
    </source>
</evidence>
<dbReference type="PANTHER" id="PTHR11455:SF9">
    <property type="entry name" value="CRYPTOCHROME CIRCADIAN CLOCK 5 ISOFORM X1"/>
    <property type="match status" value="1"/>
</dbReference>
<dbReference type="Pfam" id="PF00875">
    <property type="entry name" value="DNA_photolyase"/>
    <property type="match status" value="1"/>
</dbReference>
<dbReference type="InterPro" id="IPR036134">
    <property type="entry name" value="Crypto/Photolyase_FAD-like_sf"/>
</dbReference>
<feature type="binding site" evidence="8">
    <location>
        <position position="285"/>
    </location>
    <ligand>
        <name>FAD</name>
        <dbReference type="ChEBI" id="CHEBI:57692"/>
    </ligand>
</feature>
<evidence type="ECO:0000259" key="11">
    <source>
        <dbReference type="PROSITE" id="PS51645"/>
    </source>
</evidence>
<dbReference type="GO" id="GO:0071949">
    <property type="term" value="F:FAD binding"/>
    <property type="evidence" value="ECO:0007669"/>
    <property type="project" value="TreeGrafter"/>
</dbReference>
<dbReference type="InterPro" id="IPR005101">
    <property type="entry name" value="Cryptochr/Photolyase_FAD-bd"/>
</dbReference>
<feature type="binding site" evidence="8">
    <location>
        <position position="232"/>
    </location>
    <ligand>
        <name>FAD</name>
        <dbReference type="ChEBI" id="CHEBI:57692"/>
    </ligand>
</feature>
<feature type="site" description="Electron transfer via tryptophanyl radical" evidence="9">
    <location>
        <position position="395"/>
    </location>
</feature>
<dbReference type="InterPro" id="IPR018394">
    <property type="entry name" value="DNA_photolyase_1_CS_C"/>
</dbReference>
<proteinExistence type="inferred from homology"/>
<reference evidence="12 13" key="1">
    <citation type="submission" date="2020-08" db="EMBL/GenBank/DDBJ databases">
        <title>Genomic Encyclopedia of Type Strains, Phase III (KMG-III): the genomes of soil and plant-associated and newly described type strains.</title>
        <authorList>
            <person name="Whitman W."/>
        </authorList>
    </citation>
    <scope>NUCLEOTIDE SEQUENCE [LARGE SCALE GENOMIC DNA]</scope>
    <source>
        <strain evidence="12 13">CECT 8803</strain>
    </source>
</reference>
<feature type="site" description="Electron transfer via tryptophanyl radical" evidence="9">
    <location>
        <position position="319"/>
    </location>
</feature>
<evidence type="ECO:0000256" key="8">
    <source>
        <dbReference type="PIRSR" id="PIRSR602081-1"/>
    </source>
</evidence>